<dbReference type="AlphaFoldDB" id="A0A563VUL3"/>
<dbReference type="InterPro" id="IPR046278">
    <property type="entry name" value="DUF6311"/>
</dbReference>
<reference evidence="3 4" key="1">
    <citation type="submission" date="2019-01" db="EMBL/GenBank/DDBJ databases">
        <authorList>
            <person name="Brito A."/>
        </authorList>
    </citation>
    <scope>NUCLEOTIDE SEQUENCE [LARGE SCALE GENOMIC DNA]</scope>
    <source>
        <strain evidence="3">1</strain>
    </source>
</reference>
<evidence type="ECO:0000256" key="1">
    <source>
        <dbReference type="SAM" id="Phobius"/>
    </source>
</evidence>
<protein>
    <recommendedName>
        <fullName evidence="2">DUF6311 domain-containing protein</fullName>
    </recommendedName>
</protein>
<organism evidence="3 4">
    <name type="scientific">Hyella patelloides LEGE 07179</name>
    <dbReference type="NCBI Taxonomy" id="945734"/>
    <lineage>
        <taxon>Bacteria</taxon>
        <taxon>Bacillati</taxon>
        <taxon>Cyanobacteriota</taxon>
        <taxon>Cyanophyceae</taxon>
        <taxon>Pleurocapsales</taxon>
        <taxon>Hyellaceae</taxon>
        <taxon>Hyella</taxon>
    </lineage>
</organism>
<keyword evidence="1" id="KW-0472">Membrane</keyword>
<dbReference type="Pfam" id="PF19830">
    <property type="entry name" value="DUF6311"/>
    <property type="match status" value="1"/>
</dbReference>
<dbReference type="OrthoDB" id="1814621at2"/>
<keyword evidence="1" id="KW-0812">Transmembrane</keyword>
<dbReference type="EMBL" id="CAACVJ010000235">
    <property type="protein sequence ID" value="VEP15127.1"/>
    <property type="molecule type" value="Genomic_DNA"/>
</dbReference>
<sequence>MQFFWGAKLAVLFLENNYFTAIASGILFMIAPLLTNRIVHVALTSHWLILASIWSYFSLIAAHKIKKILILQYFLIFITSGIHPYLAVMVFFIIITSYIQLYFDKKIK</sequence>
<keyword evidence="1" id="KW-1133">Transmembrane helix</keyword>
<gene>
    <name evidence="3" type="ORF">H1P_310028</name>
</gene>
<feature type="transmembrane region" description="Helical" evidence="1">
    <location>
        <begin position="18"/>
        <end position="35"/>
    </location>
</feature>
<accession>A0A563VUL3</accession>
<evidence type="ECO:0000313" key="4">
    <source>
        <dbReference type="Proteomes" id="UP000320055"/>
    </source>
</evidence>
<feature type="transmembrane region" description="Helical" evidence="1">
    <location>
        <begin position="47"/>
        <end position="65"/>
    </location>
</feature>
<feature type="domain" description="DUF6311" evidence="2">
    <location>
        <begin position="1"/>
        <end position="106"/>
    </location>
</feature>
<proteinExistence type="predicted"/>
<keyword evidence="4" id="KW-1185">Reference proteome</keyword>
<evidence type="ECO:0000313" key="3">
    <source>
        <dbReference type="EMBL" id="VEP15127.1"/>
    </source>
</evidence>
<evidence type="ECO:0000259" key="2">
    <source>
        <dbReference type="Pfam" id="PF19830"/>
    </source>
</evidence>
<dbReference type="Proteomes" id="UP000320055">
    <property type="component" value="Unassembled WGS sequence"/>
</dbReference>
<name>A0A563VUL3_9CYAN</name>